<evidence type="ECO:0000259" key="8">
    <source>
        <dbReference type="PROSITE" id="PS50850"/>
    </source>
</evidence>
<dbReference type="PANTHER" id="PTHR43045:SF1">
    <property type="entry name" value="SHIKIMATE TRANSPORTER"/>
    <property type="match status" value="1"/>
</dbReference>
<reference evidence="9 10" key="1">
    <citation type="submission" date="2018-05" db="EMBL/GenBank/DDBJ databases">
        <title>Genomic Encyclopedia of Type Strains, Phase IV (KMG-V): Genome sequencing to study the core and pangenomes of soil and plant-associated prokaryotes.</title>
        <authorList>
            <person name="Whitman W."/>
        </authorList>
    </citation>
    <scope>NUCLEOTIDE SEQUENCE [LARGE SCALE GENOMIC DNA]</scope>
    <source>
        <strain evidence="9 10">SCZa-39</strain>
    </source>
</reference>
<dbReference type="InterPro" id="IPR020846">
    <property type="entry name" value="MFS_dom"/>
</dbReference>
<dbReference type="SUPFAM" id="SSF103473">
    <property type="entry name" value="MFS general substrate transporter"/>
    <property type="match status" value="1"/>
</dbReference>
<dbReference type="PANTHER" id="PTHR43045">
    <property type="entry name" value="SHIKIMATE TRANSPORTER"/>
    <property type="match status" value="1"/>
</dbReference>
<dbReference type="Pfam" id="PF00083">
    <property type="entry name" value="Sugar_tr"/>
    <property type="match status" value="1"/>
</dbReference>
<evidence type="ECO:0000256" key="7">
    <source>
        <dbReference type="SAM" id="Phobius"/>
    </source>
</evidence>
<dbReference type="RefSeq" id="WP_112172249.1">
    <property type="nucleotide sequence ID" value="NZ_CAJZAT010000194.1"/>
</dbReference>
<dbReference type="InterPro" id="IPR005828">
    <property type="entry name" value="MFS_sugar_transport-like"/>
</dbReference>
<keyword evidence="5 7" id="KW-1133">Transmembrane helix</keyword>
<accession>A0ABX5KLH2</accession>
<keyword evidence="3" id="KW-1003">Cell membrane</keyword>
<sequence length="437" mass="47199">MSTSTERSDIAAHRSENQPVRASIAAFLGTTVEWYDFYIYGNAAALVFDKLFFPQVSSYVGTLASFATFAVGFLARPIGGIVFGHLGDKLGRKKSLMATLMLMAASTVGVGLLPTYEQAGALSVCLLLLMRVLQGIAVGGEWGGAVLIAGEHAPKHRRTFFASFAQLGSPAGLLLAMLVFGAVSRFDHATLLDWGWRLPFLGSVVLFAVGFFVRAGVKESPEFHASKKERKLVKMPLVEVLRHHWVVVLLAMGANSIGVAGAYFTNTFMLSYTTHYLGMSASKIINVLTLAAVIQFLWQPVAAKIAERFGTVRCLLLSAAGSVLIPYPMFMLVSTQNTWLMLIGVMLAIATKSSFYSIIAGYMTEIFPAHIRYSAISLAYQLCGAIIAGFTPFVGSILAERFHGSWIPLAVFYSALSAASLICVAIIARRKTSFAAM</sequence>
<keyword evidence="2" id="KW-0813">Transport</keyword>
<dbReference type="InterPro" id="IPR011701">
    <property type="entry name" value="MFS"/>
</dbReference>
<keyword evidence="6 7" id="KW-0472">Membrane</keyword>
<dbReference type="InterPro" id="IPR005829">
    <property type="entry name" value="Sugar_transporter_CS"/>
</dbReference>
<gene>
    <name evidence="9" type="ORF">C7402_108236</name>
</gene>
<feature type="transmembrane region" description="Helical" evidence="7">
    <location>
        <begin position="121"/>
        <end position="148"/>
    </location>
</feature>
<keyword evidence="4 7" id="KW-0812">Transmembrane</keyword>
<feature type="transmembrane region" description="Helical" evidence="7">
    <location>
        <begin position="405"/>
        <end position="428"/>
    </location>
</feature>
<dbReference type="Gene3D" id="1.20.1250.20">
    <property type="entry name" value="MFS general substrate transporter like domains"/>
    <property type="match status" value="2"/>
</dbReference>
<evidence type="ECO:0000256" key="1">
    <source>
        <dbReference type="ARBA" id="ARBA00004651"/>
    </source>
</evidence>
<feature type="transmembrane region" description="Helical" evidence="7">
    <location>
        <begin position="375"/>
        <end position="399"/>
    </location>
</feature>
<evidence type="ECO:0000313" key="10">
    <source>
        <dbReference type="Proteomes" id="UP000245712"/>
    </source>
</evidence>
<dbReference type="Proteomes" id="UP000245712">
    <property type="component" value="Unassembled WGS sequence"/>
</dbReference>
<feature type="transmembrane region" description="Helical" evidence="7">
    <location>
        <begin position="56"/>
        <end position="75"/>
    </location>
</feature>
<dbReference type="CDD" id="cd17369">
    <property type="entry name" value="MFS_ShiA_like"/>
    <property type="match status" value="1"/>
</dbReference>
<organism evidence="9 10">
    <name type="scientific">Paraburkholderia unamae</name>
    <dbReference type="NCBI Taxonomy" id="219649"/>
    <lineage>
        <taxon>Bacteria</taxon>
        <taxon>Pseudomonadati</taxon>
        <taxon>Pseudomonadota</taxon>
        <taxon>Betaproteobacteria</taxon>
        <taxon>Burkholderiales</taxon>
        <taxon>Burkholderiaceae</taxon>
        <taxon>Paraburkholderia</taxon>
    </lineage>
</organism>
<protein>
    <submittedName>
        <fullName evidence="9">MFS transporter</fullName>
    </submittedName>
</protein>
<feature type="transmembrane region" description="Helical" evidence="7">
    <location>
        <begin position="160"/>
        <end position="184"/>
    </location>
</feature>
<feature type="transmembrane region" description="Helical" evidence="7">
    <location>
        <begin position="339"/>
        <end position="363"/>
    </location>
</feature>
<feature type="domain" description="Major facilitator superfamily (MFS) profile" evidence="8">
    <location>
        <begin position="22"/>
        <end position="432"/>
    </location>
</feature>
<evidence type="ECO:0000256" key="3">
    <source>
        <dbReference type="ARBA" id="ARBA00022475"/>
    </source>
</evidence>
<dbReference type="EMBL" id="QEOB01000008">
    <property type="protein sequence ID" value="PVX82863.1"/>
    <property type="molecule type" value="Genomic_DNA"/>
</dbReference>
<evidence type="ECO:0000256" key="4">
    <source>
        <dbReference type="ARBA" id="ARBA00022692"/>
    </source>
</evidence>
<evidence type="ECO:0000256" key="6">
    <source>
        <dbReference type="ARBA" id="ARBA00023136"/>
    </source>
</evidence>
<feature type="transmembrane region" description="Helical" evidence="7">
    <location>
        <begin position="244"/>
        <end position="264"/>
    </location>
</feature>
<feature type="transmembrane region" description="Helical" evidence="7">
    <location>
        <begin position="314"/>
        <end position="333"/>
    </location>
</feature>
<dbReference type="PROSITE" id="PS00217">
    <property type="entry name" value="SUGAR_TRANSPORT_2"/>
    <property type="match status" value="1"/>
</dbReference>
<evidence type="ECO:0000256" key="5">
    <source>
        <dbReference type="ARBA" id="ARBA00022989"/>
    </source>
</evidence>
<feature type="transmembrane region" description="Helical" evidence="7">
    <location>
        <begin position="196"/>
        <end position="217"/>
    </location>
</feature>
<comment type="subcellular location">
    <subcellularLocation>
        <location evidence="1">Cell membrane</location>
        <topology evidence="1">Multi-pass membrane protein</topology>
    </subcellularLocation>
</comment>
<evidence type="ECO:0000313" key="9">
    <source>
        <dbReference type="EMBL" id="PVX82863.1"/>
    </source>
</evidence>
<keyword evidence="10" id="KW-1185">Reference proteome</keyword>
<proteinExistence type="predicted"/>
<feature type="transmembrane region" description="Helical" evidence="7">
    <location>
        <begin position="284"/>
        <end position="302"/>
    </location>
</feature>
<name>A0ABX5KLH2_9BURK</name>
<dbReference type="Pfam" id="PF07690">
    <property type="entry name" value="MFS_1"/>
    <property type="match status" value="1"/>
</dbReference>
<evidence type="ECO:0000256" key="2">
    <source>
        <dbReference type="ARBA" id="ARBA00022448"/>
    </source>
</evidence>
<dbReference type="InterPro" id="IPR036259">
    <property type="entry name" value="MFS_trans_sf"/>
</dbReference>
<comment type="caution">
    <text evidence="9">The sequence shown here is derived from an EMBL/GenBank/DDBJ whole genome shotgun (WGS) entry which is preliminary data.</text>
</comment>
<dbReference type="PROSITE" id="PS50850">
    <property type="entry name" value="MFS"/>
    <property type="match status" value="1"/>
</dbReference>
<feature type="transmembrane region" description="Helical" evidence="7">
    <location>
        <begin position="96"/>
        <end position="115"/>
    </location>
</feature>